<evidence type="ECO:0000313" key="1">
    <source>
        <dbReference type="EMBL" id="PJA09900.1"/>
    </source>
</evidence>
<dbReference type="Proteomes" id="UP000228743">
    <property type="component" value="Unassembled WGS sequence"/>
</dbReference>
<proteinExistence type="predicted"/>
<gene>
    <name evidence="1" type="ORF">COX68_01760</name>
</gene>
<protein>
    <submittedName>
        <fullName evidence="1">Uncharacterized protein</fullName>
    </submittedName>
</protein>
<evidence type="ECO:0000313" key="2">
    <source>
        <dbReference type="Proteomes" id="UP000228743"/>
    </source>
</evidence>
<dbReference type="AlphaFoldDB" id="A0A2M7VZ59"/>
<reference evidence="2" key="1">
    <citation type="submission" date="2017-09" db="EMBL/GenBank/DDBJ databases">
        <title>Depth-based differentiation of microbial function through sediment-hosted aquifers and enrichment of novel symbionts in the deep terrestrial subsurface.</title>
        <authorList>
            <person name="Probst A.J."/>
            <person name="Ladd B."/>
            <person name="Jarett J.K."/>
            <person name="Geller-Mcgrath D.E."/>
            <person name="Sieber C.M.K."/>
            <person name="Emerson J.B."/>
            <person name="Anantharaman K."/>
            <person name="Thomas B.C."/>
            <person name="Malmstrom R."/>
            <person name="Stieglmeier M."/>
            <person name="Klingl A."/>
            <person name="Woyke T."/>
            <person name="Ryan C.M."/>
            <person name="Banfield J.F."/>
        </authorList>
    </citation>
    <scope>NUCLEOTIDE SEQUENCE [LARGE SCALE GENOMIC DNA]</scope>
</reference>
<organism evidence="1 2">
    <name type="scientific">Candidatus Falkowbacteria bacterium CG_4_10_14_0_2_um_filter_41_15</name>
    <dbReference type="NCBI Taxonomy" id="1974554"/>
    <lineage>
        <taxon>Bacteria</taxon>
        <taxon>Candidatus Falkowiibacteriota</taxon>
    </lineage>
</organism>
<comment type="caution">
    <text evidence="1">The sequence shown here is derived from an EMBL/GenBank/DDBJ whole genome shotgun (WGS) entry which is preliminary data.</text>
</comment>
<feature type="non-terminal residue" evidence="1">
    <location>
        <position position="64"/>
    </location>
</feature>
<sequence length="64" mass="7268">MWLERTGLKRKATLISGRIPDEYLAAAMAVTEPKVVPLYWTCAVFGREKDLFFGPGINTLMFFV</sequence>
<dbReference type="EMBL" id="PFPX01000041">
    <property type="protein sequence ID" value="PJA09900.1"/>
    <property type="molecule type" value="Genomic_DNA"/>
</dbReference>
<name>A0A2M7VZ59_9BACT</name>
<accession>A0A2M7VZ59</accession>